<dbReference type="Pfam" id="PF20178">
    <property type="entry name" value="ToxA_N"/>
    <property type="match status" value="1"/>
</dbReference>
<dbReference type="Pfam" id="PF13855">
    <property type="entry name" value="LRR_8"/>
    <property type="match status" value="1"/>
</dbReference>
<accession>A0ABD7TDH2</accession>
<evidence type="ECO:0000256" key="2">
    <source>
        <dbReference type="ARBA" id="ARBA00012483"/>
    </source>
</evidence>
<dbReference type="InterPro" id="IPR046673">
    <property type="entry name" value="ToxA_N"/>
</dbReference>
<dbReference type="InterPro" id="IPR029487">
    <property type="entry name" value="NEL_dom"/>
</dbReference>
<dbReference type="PANTHER" id="PTHR45617">
    <property type="entry name" value="LEUCINE RICH REPEAT FAMILY PROTEIN"/>
    <property type="match status" value="1"/>
</dbReference>
<evidence type="ECO:0000313" key="9">
    <source>
        <dbReference type="Proteomes" id="UP001056907"/>
    </source>
</evidence>
<gene>
    <name evidence="8" type="ORF">KUA23_21060</name>
</gene>
<feature type="domain" description="NEL" evidence="7">
    <location>
        <begin position="1321"/>
        <end position="1610"/>
    </location>
</feature>
<comment type="catalytic activity">
    <reaction evidence="1">
        <text>S-ubiquitinyl-[E2 ubiquitin-conjugating enzyme]-L-cysteine + [acceptor protein]-L-lysine = [E2 ubiquitin-conjugating enzyme]-L-cysteine + N(6)-ubiquitinyl-[acceptor protein]-L-lysine.</text>
        <dbReference type="EC" id="2.3.2.27"/>
    </reaction>
</comment>
<dbReference type="SMART" id="SM00369">
    <property type="entry name" value="LRR_TYP"/>
    <property type="match status" value="3"/>
</dbReference>
<name>A0ABD7TDH2_9PSED</name>
<dbReference type="PROSITE" id="PS51450">
    <property type="entry name" value="LRR"/>
    <property type="match status" value="3"/>
</dbReference>
<keyword evidence="4" id="KW-0677">Repeat</keyword>
<dbReference type="EMBL" id="CP078013">
    <property type="protein sequence ID" value="USV99503.1"/>
    <property type="molecule type" value="Genomic_DNA"/>
</dbReference>
<keyword evidence="6" id="KW-0832">Ubl conjugation</keyword>
<evidence type="ECO:0000256" key="6">
    <source>
        <dbReference type="PROSITE-ProRule" id="PRU01398"/>
    </source>
</evidence>
<evidence type="ECO:0000313" key="8">
    <source>
        <dbReference type="EMBL" id="USV99503.1"/>
    </source>
</evidence>
<dbReference type="PANTHER" id="PTHR45617:SF169">
    <property type="entry name" value="LRRCT DOMAIN-CONTAINING PROTEIN"/>
    <property type="match status" value="1"/>
</dbReference>
<reference evidence="8" key="1">
    <citation type="journal article" date="2022" name="Front. Plant Sci.">
        <title>Agronomic efficiency and genome mining analysis of the wheat-biostimulant rhizospheric bacterium Pseudomonas pergaminensis sp. nov. strain 1008T.</title>
        <authorList>
            <person name="Diaz M."/>
            <person name="Bach T."/>
            <person name="Gonzalez Anta G."/>
            <person name="Agaras B."/>
            <person name="Wibberg D."/>
            <person name="Noguera F."/>
            <person name="Canciani W."/>
            <person name="Valverde C."/>
        </authorList>
    </citation>
    <scope>NUCLEOTIDE SEQUENCE</scope>
    <source>
        <strain evidence="8">1008</strain>
    </source>
</reference>
<dbReference type="GO" id="GO:0061630">
    <property type="term" value="F:ubiquitin protein ligase activity"/>
    <property type="evidence" value="ECO:0007669"/>
    <property type="project" value="UniProtKB-EC"/>
</dbReference>
<dbReference type="PROSITE" id="PS52053">
    <property type="entry name" value="NEL"/>
    <property type="match status" value="1"/>
</dbReference>
<dbReference type="Proteomes" id="UP001056907">
    <property type="component" value="Chromosome"/>
</dbReference>
<dbReference type="Gene3D" id="1.20.58.360">
    <property type="entry name" value="Shigella T3SS effector IpaH defines"/>
    <property type="match status" value="1"/>
</dbReference>
<dbReference type="Gene3D" id="3.80.10.10">
    <property type="entry name" value="Ribonuclease Inhibitor"/>
    <property type="match status" value="1"/>
</dbReference>
<evidence type="ECO:0000256" key="4">
    <source>
        <dbReference type="ARBA" id="ARBA00022737"/>
    </source>
</evidence>
<keyword evidence="3" id="KW-0433">Leucine-rich repeat</keyword>
<organism evidence="8 9">
    <name type="scientific">Pseudomonas pergaminensis</name>
    <dbReference type="NCBI Taxonomy" id="2853159"/>
    <lineage>
        <taxon>Bacteria</taxon>
        <taxon>Pseudomonadati</taxon>
        <taxon>Pseudomonadota</taxon>
        <taxon>Gammaproteobacteria</taxon>
        <taxon>Pseudomonadales</taxon>
        <taxon>Pseudomonadaceae</taxon>
        <taxon>Pseudomonas</taxon>
    </lineage>
</organism>
<dbReference type="EC" id="2.3.2.27" evidence="2"/>
<evidence type="ECO:0000256" key="3">
    <source>
        <dbReference type="ARBA" id="ARBA00022614"/>
    </source>
</evidence>
<dbReference type="InterPro" id="IPR003591">
    <property type="entry name" value="Leu-rich_rpt_typical-subtyp"/>
</dbReference>
<keyword evidence="6" id="KW-0964">Secreted</keyword>
<evidence type="ECO:0000259" key="7">
    <source>
        <dbReference type="PROSITE" id="PS52053"/>
    </source>
</evidence>
<feature type="active site" description="Glycyl thioester intermediate" evidence="6">
    <location>
        <position position="1408"/>
    </location>
</feature>
<evidence type="ECO:0000256" key="1">
    <source>
        <dbReference type="ARBA" id="ARBA00000900"/>
    </source>
</evidence>
<dbReference type="Pfam" id="PF14496">
    <property type="entry name" value="NEL"/>
    <property type="match status" value="1"/>
</dbReference>
<dbReference type="KEGG" id="ppeg:KUA23_21060"/>
<comment type="similarity">
    <text evidence="6">Belongs to the LRR-containing bacterial E3 ligase family.</text>
</comment>
<dbReference type="InterPro" id="IPR032675">
    <property type="entry name" value="LRR_dom_sf"/>
</dbReference>
<sequence>MTEKRDLSAVTDSVTDDELLAVLLDVTGDLAKAQVLRHTLPAWLVEAEPATLAALEKAHADSEQPRRQLEQLLERVQPLHQFCTERLHTFLLSKGVENIDVEHDQLELPKRTISAPAPPLSGPLIEAIRWEKHSLIKAAMQNFDAAQARDDKRPPLARVRSGKTQQVLAGITGQQFMSHCRELDLGEAYQRHLREVFNLPHPSEAPPPMGLSYNPAAVTIGQSKCLDMQIDLHIACAKEHVSAATAERLLRLIKADRPASELEYLAPLEKPLRWQGLNLHDACLWSVLVVSDDDPGKLGAGSFLVYMPNEPVRPWYEYERLEDFKLYLRLKLQVVSYRSFFAGYLDEFVRLDFFKRFEQDKSLGSLEPLPVNSGFSGFYFNAYVGKVQRDALALAPPTVLVDKDADEARWLGYLETGLDVLNVAALVVPVLGQLMMGVAVGQLLGEVFDGVEDWSHGDKVEALHHLANIGESLAAMAAFAVGGRVVGTLKARVSSADFFSNVEAVTRTDHRPGLWRPRLAPYSQALPEALPWVADSKGVVQSKGQSWVKLDGATYAISYDPGIGKWRINHPLRPHAYRPPLNHNYRGGWQHVFEQPEQWNDLRYNLTRLDPSLDEWSPEATEAMAHVTDLNIPRVRRLALEHEPLPQRFQDCVMRFKQHQKVADLMGQLKRGEVPSADTSLTQMLAIPLMPGWPRGRFIELLDEQDQLLERYPDVRPFDYKDLSVHLTQRQLKDGQVMQTVLQALSEDERSALLGEKAPLDEAPALLRRRLLVTLKTQQQVLTQQLYQAHEGYTQGELLLLKKAFPQLSNRRAWEVLTDAPYAQRLYLHKQGRVPLALAERAREAAALTQQDQAVTGLYLPEQAQAMTRRLALRVMQDLPGWPRELFLQLRQQAVDGEVVAEVGEPTASVRHTLVQTAEGFQAFDQANRPLAERADGALGFYQALVDSVPNRHRAALNLQGNGVPQRLLTRIRLQTQDRRARVAAYLQAEWVPAEPEPVPCIQGAPPALPSLVPNLLRKMRKLYPLTDDTQLAGIVQSAGADHLSRAKAVEALERQFVALHNALEIWRSDRSAHDPSVISRWDYRLSRYQVAKAIEHGWKGMTQRFDHQRRSVPALSLDSMLHDPLPTLPTQVSFEQVRLLSLGQMALTDTAAYFLKHFKNLMSLNLADNRVSRIPQALALMPELEYLCLANNAVLLDEYSRNTLAGLRSLRVLNLSNNPLVDPPDVSRMFMLRELMLRNCRLKEFPKGVSRLPYLENLDLRGNDISVLPEWLFQAPRSYARIVNLRHNPLDARSQQLLREYRNVHGVGMGYLEDDLARLTEQKARDLWLADERVAGFSEKHQIWTGLKDEPGGDGLFTLLAELGGTADTEHVREDMDRRVWRVLDAASQDTQLREEIFERAATPLNCDDAAAVSFSNLEVLVEVRAAARLVASGQLTAEPLLKLARGLFRIDQLERLAYNHCLEHPAADPLEVSLAYRTGLVDRFHLPGQPTHMRFSRLGGVTAKDLDDAEDVVKSAELSPRLLRYLVDLPFWTQYLKHTHAARFEALNEPLDLRLEAVFDQSLTLDDASYREQMNTILQEQVKAERDELERLTQEALKHGDLGGCVMP</sequence>
<reference evidence="8" key="2">
    <citation type="submission" date="2024-04" db="EMBL/GenBank/DDBJ databases">
        <authorList>
            <person name="Diaz M."/>
            <person name="Bach T."/>
            <person name="Gonzalez Anta G."/>
            <person name="Agaras B."/>
            <person name="Wibberg D."/>
            <person name="Noguera F."/>
            <person name="Canciani W."/>
            <person name="Ybarra T."/>
            <person name="Nunez M.L."/>
            <person name="Valverde C."/>
        </authorList>
    </citation>
    <scope>NUCLEOTIDE SEQUENCE</scope>
    <source>
        <strain evidence="8">1008</strain>
    </source>
</reference>
<keyword evidence="5" id="KW-0843">Virulence</keyword>
<dbReference type="RefSeq" id="WP_252992802.1">
    <property type="nucleotide sequence ID" value="NZ_CP078013.2"/>
</dbReference>
<dbReference type="GO" id="GO:0005576">
    <property type="term" value="C:extracellular region"/>
    <property type="evidence" value="ECO:0007669"/>
    <property type="project" value="UniProtKB-UniRule"/>
</dbReference>
<dbReference type="InterPro" id="IPR001611">
    <property type="entry name" value="Leu-rich_rpt"/>
</dbReference>
<proteinExistence type="inferred from homology"/>
<keyword evidence="6" id="KW-0833">Ubl conjugation pathway</keyword>
<keyword evidence="6" id="KW-0808">Transferase</keyword>
<comment type="PTM">
    <text evidence="6">Ubiquitinated in the presence of host E1 ubiquitin-activating enzyme, E2 ubiquitin-conjugating enzyme and ubiquitin.</text>
</comment>
<protein>
    <recommendedName>
        <fullName evidence="2">RING-type E3 ubiquitin transferase</fullName>
        <ecNumber evidence="2">2.3.2.27</ecNumber>
    </recommendedName>
</protein>
<evidence type="ECO:0000256" key="5">
    <source>
        <dbReference type="ARBA" id="ARBA00023026"/>
    </source>
</evidence>
<keyword evidence="6" id="KW-1035">Host cytoplasm</keyword>
<dbReference type="SUPFAM" id="SSF52058">
    <property type="entry name" value="L domain-like"/>
    <property type="match status" value="1"/>
</dbReference>